<reference evidence="2 3" key="1">
    <citation type="submission" date="2016-11" db="EMBL/GenBank/DDBJ databases">
        <title>Gramella sp. LPB0144 isolated from marine environment.</title>
        <authorList>
            <person name="Kim E."/>
            <person name="Yi H."/>
        </authorList>
    </citation>
    <scope>NUCLEOTIDE SEQUENCE [LARGE SCALE GENOMIC DNA]</scope>
    <source>
        <strain evidence="2 3">LPB0144</strain>
    </source>
</reference>
<dbReference type="Pfam" id="PF12728">
    <property type="entry name" value="HTH_17"/>
    <property type="match status" value="1"/>
</dbReference>
<keyword evidence="3" id="KW-1185">Reference proteome</keyword>
<proteinExistence type="predicted"/>
<gene>
    <name evidence="2" type="ORF">LPB144_00735</name>
</gene>
<dbReference type="NCBIfam" id="TIGR01764">
    <property type="entry name" value="excise"/>
    <property type="match status" value="1"/>
</dbReference>
<feature type="domain" description="Helix-turn-helix" evidence="1">
    <location>
        <begin position="31"/>
        <end position="80"/>
    </location>
</feature>
<dbReference type="KEGG" id="grl:LPB144_00735"/>
<dbReference type="RefSeq" id="WP_072551671.1">
    <property type="nucleotide sequence ID" value="NZ_CP018153.1"/>
</dbReference>
<dbReference type="STRING" id="1913577.LPB144_00735"/>
<protein>
    <recommendedName>
        <fullName evidence="1">Helix-turn-helix domain-containing protein</fullName>
    </recommendedName>
</protein>
<evidence type="ECO:0000313" key="2">
    <source>
        <dbReference type="EMBL" id="APG59016.1"/>
    </source>
</evidence>
<dbReference type="InterPro" id="IPR010093">
    <property type="entry name" value="SinI_DNA-bd"/>
</dbReference>
<dbReference type="GO" id="GO:0003677">
    <property type="term" value="F:DNA binding"/>
    <property type="evidence" value="ECO:0007669"/>
    <property type="project" value="InterPro"/>
</dbReference>
<organism evidence="2 3">
    <name type="scientific">Christiangramia salexigens</name>
    <dbReference type="NCBI Taxonomy" id="1913577"/>
    <lineage>
        <taxon>Bacteria</taxon>
        <taxon>Pseudomonadati</taxon>
        <taxon>Bacteroidota</taxon>
        <taxon>Flavobacteriia</taxon>
        <taxon>Flavobacteriales</taxon>
        <taxon>Flavobacteriaceae</taxon>
        <taxon>Christiangramia</taxon>
    </lineage>
</organism>
<dbReference type="InterPro" id="IPR041657">
    <property type="entry name" value="HTH_17"/>
</dbReference>
<dbReference type="Proteomes" id="UP000182510">
    <property type="component" value="Chromosome"/>
</dbReference>
<name>A0A1L3J1L6_9FLAO</name>
<accession>A0A1L3J1L6</accession>
<dbReference type="OrthoDB" id="597977at2"/>
<dbReference type="EMBL" id="CP018153">
    <property type="protein sequence ID" value="APG59016.1"/>
    <property type="molecule type" value="Genomic_DNA"/>
</dbReference>
<dbReference type="AlphaFoldDB" id="A0A1L3J1L6"/>
<evidence type="ECO:0000259" key="1">
    <source>
        <dbReference type="Pfam" id="PF12728"/>
    </source>
</evidence>
<sequence length="102" mass="12187">MENPFELILERLDRIERKLDLLENGPSQDQLMTIEEVAQYIHYQKTSIYGLVQKRKIPFIKGSGKLHFRKSEIDNWLDQRKVKTKSEIEKMADEYILRNPLP</sequence>
<evidence type="ECO:0000313" key="3">
    <source>
        <dbReference type="Proteomes" id="UP000182510"/>
    </source>
</evidence>